<dbReference type="SMART" id="SM01118">
    <property type="entry name" value="CYTH"/>
    <property type="match status" value="1"/>
</dbReference>
<reference evidence="3" key="1">
    <citation type="journal article" date="2019" name="Int. J. Syst. Evol. Microbiol.">
        <title>The Global Catalogue of Microorganisms (GCM) 10K type strain sequencing project: providing services to taxonomists for standard genome sequencing and annotation.</title>
        <authorList>
            <consortium name="The Broad Institute Genomics Platform"/>
            <consortium name="The Broad Institute Genome Sequencing Center for Infectious Disease"/>
            <person name="Wu L."/>
            <person name="Ma J."/>
        </authorList>
    </citation>
    <scope>NUCLEOTIDE SEQUENCE [LARGE SCALE GENOMIC DNA]</scope>
    <source>
        <strain evidence="3">JCM 16929</strain>
    </source>
</reference>
<dbReference type="EMBL" id="BAABAB010000020">
    <property type="protein sequence ID" value="GAA3624072.1"/>
    <property type="molecule type" value="Genomic_DNA"/>
</dbReference>
<dbReference type="Pfam" id="PF01928">
    <property type="entry name" value="CYTH"/>
    <property type="match status" value="1"/>
</dbReference>
<protein>
    <submittedName>
        <fullName evidence="2">CYTH domain-containing protein</fullName>
    </submittedName>
</protein>
<dbReference type="CDD" id="cd07891">
    <property type="entry name" value="CYTH-like_CthTTM-like_1"/>
    <property type="match status" value="1"/>
</dbReference>
<dbReference type="PANTHER" id="PTHR40114:SF1">
    <property type="entry name" value="SLR0698 PROTEIN"/>
    <property type="match status" value="1"/>
</dbReference>
<dbReference type="InterPro" id="IPR023577">
    <property type="entry name" value="CYTH_domain"/>
</dbReference>
<name>A0ABP7A3B3_9ACTN</name>
<dbReference type="SUPFAM" id="SSF55154">
    <property type="entry name" value="CYTH-like phosphatases"/>
    <property type="match status" value="1"/>
</dbReference>
<dbReference type="RefSeq" id="WP_344805526.1">
    <property type="nucleotide sequence ID" value="NZ_BAABAB010000020.1"/>
</dbReference>
<proteinExistence type="predicted"/>
<dbReference type="PANTHER" id="PTHR40114">
    <property type="entry name" value="SLR0698 PROTEIN"/>
    <property type="match status" value="1"/>
</dbReference>
<keyword evidence="3" id="KW-1185">Reference proteome</keyword>
<comment type="caution">
    <text evidence="2">The sequence shown here is derived from an EMBL/GenBank/DDBJ whole genome shotgun (WGS) entry which is preliminary data.</text>
</comment>
<gene>
    <name evidence="2" type="ORF">GCM10022236_28020</name>
</gene>
<dbReference type="Gene3D" id="2.40.320.10">
    <property type="entry name" value="Hypothetical Protein Pfu-838710-001"/>
    <property type="match status" value="1"/>
</dbReference>
<dbReference type="InterPro" id="IPR012042">
    <property type="entry name" value="NeuTTM/CthTTM-like"/>
</dbReference>
<evidence type="ECO:0000313" key="3">
    <source>
        <dbReference type="Proteomes" id="UP001501490"/>
    </source>
</evidence>
<dbReference type="InterPro" id="IPR033469">
    <property type="entry name" value="CYTH-like_dom_sf"/>
</dbReference>
<accession>A0ABP7A3B3</accession>
<sequence>MGTEFEHKLLVTGEEWRTSALSSSSLSQAYLCTQPGMTIRVRLVDDRVGYLTVKGKQAGIGRPEYEYEIPVGDARELLGLAQDGFPISKTRYELGDPWPGWVVDEFSGENAGLVVAELEVPAEDTAWEAPDWAGTDVTADPRYTNAVLYSTPYTHWS</sequence>
<evidence type="ECO:0000259" key="1">
    <source>
        <dbReference type="PROSITE" id="PS51707"/>
    </source>
</evidence>
<dbReference type="Proteomes" id="UP001501490">
    <property type="component" value="Unassembled WGS sequence"/>
</dbReference>
<dbReference type="PROSITE" id="PS51707">
    <property type="entry name" value="CYTH"/>
    <property type="match status" value="1"/>
</dbReference>
<organism evidence="2 3">
    <name type="scientific">Microlunatus ginsengisoli</name>
    <dbReference type="NCBI Taxonomy" id="363863"/>
    <lineage>
        <taxon>Bacteria</taxon>
        <taxon>Bacillati</taxon>
        <taxon>Actinomycetota</taxon>
        <taxon>Actinomycetes</taxon>
        <taxon>Propionibacteriales</taxon>
        <taxon>Propionibacteriaceae</taxon>
        <taxon>Microlunatus</taxon>
    </lineage>
</organism>
<feature type="domain" description="CYTH" evidence="1">
    <location>
        <begin position="2"/>
        <end position="150"/>
    </location>
</feature>
<evidence type="ECO:0000313" key="2">
    <source>
        <dbReference type="EMBL" id="GAA3624072.1"/>
    </source>
</evidence>
<dbReference type="PIRSF" id="PIRSF016487">
    <property type="entry name" value="CYTH_UCP016487"/>
    <property type="match status" value="1"/>
</dbReference>